<evidence type="ECO:0000313" key="3">
    <source>
        <dbReference type="EMBL" id="SVA97325.1"/>
    </source>
</evidence>
<dbReference type="Pfam" id="PF07635">
    <property type="entry name" value="PSCyt1"/>
    <property type="match status" value="1"/>
</dbReference>
<dbReference type="PANTHER" id="PTHR35889:SF3">
    <property type="entry name" value="F-BOX DOMAIN-CONTAINING PROTEIN"/>
    <property type="match status" value="1"/>
</dbReference>
<feature type="non-terminal residue" evidence="3">
    <location>
        <position position="677"/>
    </location>
</feature>
<dbReference type="PANTHER" id="PTHR35889">
    <property type="entry name" value="CYCLOINULO-OLIGOSACCHARIDE FRUCTANOTRANSFERASE-RELATED"/>
    <property type="match status" value="1"/>
</dbReference>
<dbReference type="InterPro" id="IPR011444">
    <property type="entry name" value="DUF1549"/>
</dbReference>
<reference evidence="3" key="1">
    <citation type="submission" date="2018-05" db="EMBL/GenBank/DDBJ databases">
        <authorList>
            <person name="Lanie J.A."/>
            <person name="Ng W.-L."/>
            <person name="Kazmierczak K.M."/>
            <person name="Andrzejewski T.M."/>
            <person name="Davidsen T.M."/>
            <person name="Wayne K.J."/>
            <person name="Tettelin H."/>
            <person name="Glass J.I."/>
            <person name="Rusch D."/>
            <person name="Podicherti R."/>
            <person name="Tsui H.-C.T."/>
            <person name="Winkler M.E."/>
        </authorList>
    </citation>
    <scope>NUCLEOTIDE SEQUENCE</scope>
</reference>
<dbReference type="InterPro" id="IPR011429">
    <property type="entry name" value="Cyt_c_Planctomycete-type"/>
</dbReference>
<gene>
    <name evidence="3" type="ORF">METZ01_LOCUS150179</name>
</gene>
<feature type="domain" description="Cytochrome C Planctomycete-type" evidence="2">
    <location>
        <begin position="54"/>
        <end position="110"/>
    </location>
</feature>
<dbReference type="AlphaFoldDB" id="A0A382A713"/>
<evidence type="ECO:0000259" key="1">
    <source>
        <dbReference type="Pfam" id="PF07583"/>
    </source>
</evidence>
<evidence type="ECO:0008006" key="4">
    <source>
        <dbReference type="Google" id="ProtNLM"/>
    </source>
</evidence>
<evidence type="ECO:0000259" key="2">
    <source>
        <dbReference type="Pfam" id="PF07635"/>
    </source>
</evidence>
<dbReference type="EMBL" id="UINC01024181">
    <property type="protein sequence ID" value="SVA97325.1"/>
    <property type="molecule type" value="Genomic_DNA"/>
</dbReference>
<dbReference type="SUPFAM" id="SSF46626">
    <property type="entry name" value="Cytochrome c"/>
    <property type="match status" value="1"/>
</dbReference>
<organism evidence="3">
    <name type="scientific">marine metagenome</name>
    <dbReference type="NCBI Taxonomy" id="408172"/>
    <lineage>
        <taxon>unclassified sequences</taxon>
        <taxon>metagenomes</taxon>
        <taxon>ecological metagenomes</taxon>
    </lineage>
</organism>
<accession>A0A382A713</accession>
<dbReference type="InterPro" id="IPR036909">
    <property type="entry name" value="Cyt_c-like_dom_sf"/>
</dbReference>
<dbReference type="GO" id="GO:0020037">
    <property type="term" value="F:heme binding"/>
    <property type="evidence" value="ECO:0007669"/>
    <property type="project" value="InterPro"/>
</dbReference>
<feature type="domain" description="DUF1549" evidence="1">
    <location>
        <begin position="180"/>
        <end position="380"/>
    </location>
</feature>
<sequence length="677" mass="76859">MKNILQTSIKNLNTAALAAAVFASITSHAADQPISPADQAYFEGKIRPILIKYCYNCHGNGATKGSLDLSSKAGTLFAGSNGAAVVPGYPGKSLMIKRLKDLNDPMPPAGKDAPTPAEIAELKNWISRGAPDPRSGAKPLNWLDKEKAKNHWAFQKVKPPTIPSPQVVFSGKLKNWCKNPIDTYVLKKLEKQNMVPSRRAEKWSLLRRVYFDLIGLPPSFDDVQRFVNGFESYEQVVDRLLASPQYGERWGRHWLDVARYADTTGNNNRRGRPSRYIHAYTYRDWVINALNADMPYDQFLINQIAADRKTESPANLPALGFLTLGPRVAGDEEIIDDRIDVITRGTMGLSVYCARCHDHKFDPIPTADYYSLVGVLKNSRELSEEEKSTLIQNSQKGTGAGGSIFYIRTDPDYAKYTAEKEKLENNYKQFRLLEEYKVNSNSRAHAAAYMYWTDSFAKQKKRVERNRRAFERILDENEKKRTGKKDAKSKIKLRADVGEAWQRYLSRKSEQDRVFGPWKIYSNVSTDHLGRWYPKDQKKLQEAHRKVASMIPNAGAKAGEMGKQFNPYVADLFRTPPASMSDVAGRYGTLFELAKKQWLYANDVSYTMRKQAEAQGAKMDSPKSFEDAQKRFGVEFDKQFGKNYAKNMDEIRRVLFDQGHPGKFSFDTIKRVNGTLR</sequence>
<dbReference type="Pfam" id="PF07583">
    <property type="entry name" value="PSCyt2"/>
    <property type="match status" value="1"/>
</dbReference>
<name>A0A382A713_9ZZZZ</name>
<proteinExistence type="predicted"/>
<protein>
    <recommendedName>
        <fullName evidence="4">Cytochrome c domain-containing protein</fullName>
    </recommendedName>
</protein>
<dbReference type="GO" id="GO:0009055">
    <property type="term" value="F:electron transfer activity"/>
    <property type="evidence" value="ECO:0007669"/>
    <property type="project" value="InterPro"/>
</dbReference>